<accession>A0A7W6GZT0</accession>
<evidence type="ECO:0000259" key="1">
    <source>
        <dbReference type="Pfam" id="PF07791"/>
    </source>
</evidence>
<evidence type="ECO:0000313" key="2">
    <source>
        <dbReference type="EMBL" id="MBB3993302.1"/>
    </source>
</evidence>
<keyword evidence="3" id="KW-1185">Reference proteome</keyword>
<evidence type="ECO:0000313" key="3">
    <source>
        <dbReference type="Proteomes" id="UP000530268"/>
    </source>
</evidence>
<name>A0A7W6GZT0_9RHOB</name>
<gene>
    <name evidence="2" type="ORF">GGR95_000930</name>
</gene>
<organism evidence="2 3">
    <name type="scientific">Sulfitobacter undariae</name>
    <dbReference type="NCBI Taxonomy" id="1563671"/>
    <lineage>
        <taxon>Bacteria</taxon>
        <taxon>Pseudomonadati</taxon>
        <taxon>Pseudomonadota</taxon>
        <taxon>Alphaproteobacteria</taxon>
        <taxon>Rhodobacterales</taxon>
        <taxon>Roseobacteraceae</taxon>
        <taxon>Sulfitobacter</taxon>
    </lineage>
</organism>
<proteinExistence type="predicted"/>
<sequence>MPYLLLSNTFTNSEIQWDDVWRRDERPPEYVELGSSHGQVPALSGPIPYRMYKGRLLSGGVLPDITAGRWANDTIISARVKALIEDLDPVTHHFIPLNLTLKDGRQVDGEFFLFVAGDMIDGIIADKSDTTPIVYDGRLAYYSVPGHPHITWRRDAIENRAIWVDKYLSTQICISDELFGKFSRLKLKRFDTVLSVASD</sequence>
<dbReference type="EMBL" id="JACIEI010000002">
    <property type="protein sequence ID" value="MBB3993302.1"/>
    <property type="molecule type" value="Genomic_DNA"/>
</dbReference>
<comment type="caution">
    <text evidence="2">The sequence shown here is derived from an EMBL/GenBank/DDBJ whole genome shotgun (WGS) entry which is preliminary data.</text>
</comment>
<dbReference type="Proteomes" id="UP000530268">
    <property type="component" value="Unassembled WGS sequence"/>
</dbReference>
<dbReference type="InterPro" id="IPR012433">
    <property type="entry name" value="Imm11"/>
</dbReference>
<dbReference type="RefSeq" id="WP_184563250.1">
    <property type="nucleotide sequence ID" value="NZ_JACIEI010000002.1"/>
</dbReference>
<protein>
    <recommendedName>
        <fullName evidence="1">Immunity MXAN-0049 protein domain-containing protein</fullName>
    </recommendedName>
</protein>
<feature type="domain" description="Immunity MXAN-0049 protein" evidence="1">
    <location>
        <begin position="10"/>
        <end position="180"/>
    </location>
</feature>
<reference evidence="2 3" key="1">
    <citation type="submission" date="2020-08" db="EMBL/GenBank/DDBJ databases">
        <title>Genomic Encyclopedia of Type Strains, Phase IV (KMG-IV): sequencing the most valuable type-strain genomes for metagenomic binning, comparative biology and taxonomic classification.</title>
        <authorList>
            <person name="Goeker M."/>
        </authorList>
    </citation>
    <scope>NUCLEOTIDE SEQUENCE [LARGE SCALE GENOMIC DNA]</scope>
    <source>
        <strain evidence="2 3">DSM 102234</strain>
    </source>
</reference>
<dbReference type="AlphaFoldDB" id="A0A7W6GZT0"/>
<dbReference type="Pfam" id="PF07791">
    <property type="entry name" value="Imm11"/>
    <property type="match status" value="1"/>
</dbReference>